<evidence type="ECO:0000313" key="4">
    <source>
        <dbReference type="Proteomes" id="UP000028401"/>
    </source>
</evidence>
<dbReference type="Pfam" id="PF18885">
    <property type="entry name" value="DUF5648"/>
    <property type="match status" value="1"/>
</dbReference>
<gene>
    <name evidence="3" type="ORF">U725_01823</name>
</gene>
<dbReference type="RefSeq" id="WP_042748540.1">
    <property type="nucleotide sequence ID" value="NZ_AZSI01000083.1"/>
</dbReference>
<dbReference type="InterPro" id="IPR021021">
    <property type="entry name" value="Fibronectin-binding_SSURE"/>
</dbReference>
<feature type="domain" description="DUF5648" evidence="2">
    <location>
        <begin position="349"/>
        <end position="481"/>
    </location>
</feature>
<organism evidence="3 4">
    <name type="scientific">Lactococcus cremoris subsp. cremoris GE214</name>
    <dbReference type="NCBI Taxonomy" id="1415168"/>
    <lineage>
        <taxon>Bacteria</taxon>
        <taxon>Bacillati</taxon>
        <taxon>Bacillota</taxon>
        <taxon>Bacilli</taxon>
        <taxon>Lactobacillales</taxon>
        <taxon>Streptococcaceae</taxon>
        <taxon>Lactococcus</taxon>
        <taxon>Lactococcus cremoris subsp. cremoris</taxon>
    </lineage>
</organism>
<dbReference type="Proteomes" id="UP000028401">
    <property type="component" value="Unassembled WGS sequence"/>
</dbReference>
<dbReference type="Pfam" id="PF11966">
    <property type="entry name" value="SSURE"/>
    <property type="match status" value="2"/>
</dbReference>
<keyword evidence="1" id="KW-0732">Signal</keyword>
<reference evidence="3 4" key="1">
    <citation type="submission" date="2014-06" db="EMBL/GenBank/DDBJ databases">
        <title>Draft genome sequence of the putrescine producing strain Lactococcus lactis subsp cremoris GE214.</title>
        <authorList>
            <person name="Ladero V."/>
            <person name="Linares D.M."/>
            <person name="del Rio B."/>
            <person name="Mayo B."/>
            <person name="Martin M.C."/>
            <person name="Fernandez M."/>
            <person name="Alvarez M.A."/>
        </authorList>
    </citation>
    <scope>NUCLEOTIDE SEQUENCE [LARGE SCALE GENOMIC DNA]</scope>
    <source>
        <strain evidence="3 4">GE214</strain>
    </source>
</reference>
<evidence type="ECO:0000256" key="1">
    <source>
        <dbReference type="ARBA" id="ARBA00022729"/>
    </source>
</evidence>
<proteinExistence type="predicted"/>
<evidence type="ECO:0000313" key="3">
    <source>
        <dbReference type="EMBL" id="KEY62047.1"/>
    </source>
</evidence>
<accession>A0A084A9R8</accession>
<protein>
    <recommendedName>
        <fullName evidence="2">DUF5648 domain-containing protein</fullName>
    </recommendedName>
</protein>
<dbReference type="EMBL" id="AZSI01000083">
    <property type="protein sequence ID" value="KEY62047.1"/>
    <property type="molecule type" value="Genomic_DNA"/>
</dbReference>
<dbReference type="NCBIfam" id="TIGR03715">
    <property type="entry name" value="KxYKxGKxW"/>
    <property type="match status" value="1"/>
</dbReference>
<sequence>MKTKNSFRTWKSGKTWLYSSLILGGLLLSSGLSINPAKVSAETKGTKSSQMTSATDITMGLQANLKATTTISAAQLANAQASGPFTAGVNQVIPFEAFGGDGMLTRLLLDSSNNAAWSDNGTAKNPALPPISGLESGKYFYEVDLAGTNGATGQNLLDLLRANGSKNYEATVKVYAADSSGKADTSKVVATKMIQVDLTGSTDNIKNTTTVSAAKLANAQAPGPFTAGVNQVIPFEAFGGDGMLTRLLLNSSNSAAWSDNGTAKNPAIPPISGLESGKYFYEVDLAGTNGATGQNLLNLLRANGSKNYEATVKIYAADSSGKADTSKVVATKMIQVNLTKEQNTVASQEVYRLYNKMSGEHLYTTSAYEYNTLTMTNSSWSGEKVAWKAPKTGNNVYRVYNPNSGEHLYTESSFEVNSLVKQNGWKSEGVAFHSDSNSGTPVYRLYNPNSKLGAHFLTMSSYERDSLVKAGWKSEGIAFYAIK</sequence>
<dbReference type="PATRIC" id="fig|1415168.3.peg.1892"/>
<comment type="caution">
    <text evidence="3">The sequence shown here is derived from an EMBL/GenBank/DDBJ whole genome shotgun (WGS) entry which is preliminary data.</text>
</comment>
<dbReference type="InterPro" id="IPR022263">
    <property type="entry name" value="KxYKxGKxW"/>
</dbReference>
<name>A0A084A9R8_LACLC</name>
<dbReference type="AlphaFoldDB" id="A0A084A9R8"/>
<dbReference type="InterPro" id="IPR043708">
    <property type="entry name" value="DUF5648"/>
</dbReference>
<evidence type="ECO:0000259" key="2">
    <source>
        <dbReference type="Pfam" id="PF18885"/>
    </source>
</evidence>